<organism evidence="7 8">
    <name type="scientific">Candidatus Taylorbacteria bacterium RIFCSPHIGHO2_02_FULL_43_32b</name>
    <dbReference type="NCBI Taxonomy" id="1802306"/>
    <lineage>
        <taxon>Bacteria</taxon>
        <taxon>Candidatus Tayloriibacteriota</taxon>
    </lineage>
</organism>
<dbReference type="InterPro" id="IPR002376">
    <property type="entry name" value="Formyl_transf_N"/>
</dbReference>
<keyword evidence="4" id="KW-0648">Protein biosynthesis</keyword>
<evidence type="ECO:0000256" key="2">
    <source>
        <dbReference type="ARBA" id="ARBA00012261"/>
    </source>
</evidence>
<evidence type="ECO:0000256" key="4">
    <source>
        <dbReference type="ARBA" id="ARBA00022917"/>
    </source>
</evidence>
<dbReference type="InterPro" id="IPR011034">
    <property type="entry name" value="Formyl_transferase-like_C_sf"/>
</dbReference>
<dbReference type="CDD" id="cd08646">
    <property type="entry name" value="FMT_core_Met-tRNA-FMT_N"/>
    <property type="match status" value="1"/>
</dbReference>
<dbReference type="InterPro" id="IPR041711">
    <property type="entry name" value="Met-tRNA-FMT_N"/>
</dbReference>
<dbReference type="InterPro" id="IPR036477">
    <property type="entry name" value="Formyl_transf_N_sf"/>
</dbReference>
<dbReference type="InterPro" id="IPR005793">
    <property type="entry name" value="Formyl_trans_C"/>
</dbReference>
<dbReference type="GO" id="GO:0004479">
    <property type="term" value="F:methionyl-tRNA formyltransferase activity"/>
    <property type="evidence" value="ECO:0007669"/>
    <property type="project" value="UniProtKB-EC"/>
</dbReference>
<dbReference type="AlphaFoldDB" id="A0A1G2MLA0"/>
<dbReference type="Proteomes" id="UP000177130">
    <property type="component" value="Unassembled WGS sequence"/>
</dbReference>
<dbReference type="PANTHER" id="PTHR11138:SF5">
    <property type="entry name" value="METHIONYL-TRNA FORMYLTRANSFERASE, MITOCHONDRIAL"/>
    <property type="match status" value="1"/>
</dbReference>
<proteinExistence type="inferred from homology"/>
<evidence type="ECO:0000259" key="6">
    <source>
        <dbReference type="Pfam" id="PF02911"/>
    </source>
</evidence>
<comment type="similarity">
    <text evidence="1">Belongs to the Fmt family.</text>
</comment>
<evidence type="ECO:0000256" key="3">
    <source>
        <dbReference type="ARBA" id="ARBA00022679"/>
    </source>
</evidence>
<feature type="domain" description="Formyl transferase C-terminal" evidence="6">
    <location>
        <begin position="208"/>
        <end position="255"/>
    </location>
</feature>
<protein>
    <recommendedName>
        <fullName evidence="2">methionyl-tRNA formyltransferase</fullName>
        <ecNumber evidence="2">2.1.2.9</ecNumber>
    </recommendedName>
</protein>
<dbReference type="Pfam" id="PF00551">
    <property type="entry name" value="Formyl_trans_N"/>
    <property type="match status" value="1"/>
</dbReference>
<dbReference type="Gene3D" id="3.40.50.12230">
    <property type="match status" value="1"/>
</dbReference>
<dbReference type="SUPFAM" id="SSF53328">
    <property type="entry name" value="Formyltransferase"/>
    <property type="match status" value="1"/>
</dbReference>
<feature type="domain" description="Formyl transferase N-terminal" evidence="5">
    <location>
        <begin position="31"/>
        <end position="176"/>
    </location>
</feature>
<dbReference type="STRING" id="1802306.A3C72_01835"/>
<dbReference type="PROSITE" id="PS00373">
    <property type="entry name" value="GART"/>
    <property type="match status" value="1"/>
</dbReference>
<evidence type="ECO:0000259" key="5">
    <source>
        <dbReference type="Pfam" id="PF00551"/>
    </source>
</evidence>
<name>A0A1G2MLA0_9BACT</name>
<evidence type="ECO:0000313" key="8">
    <source>
        <dbReference type="Proteomes" id="UP000177130"/>
    </source>
</evidence>
<dbReference type="InterPro" id="IPR001555">
    <property type="entry name" value="GART_AS"/>
</dbReference>
<comment type="caution">
    <text evidence="7">The sequence shown here is derived from an EMBL/GenBank/DDBJ whole genome shotgun (WGS) entry which is preliminary data.</text>
</comment>
<dbReference type="EMBL" id="MHRK01000008">
    <property type="protein sequence ID" value="OHA24618.1"/>
    <property type="molecule type" value="Genomic_DNA"/>
</dbReference>
<dbReference type="EC" id="2.1.2.9" evidence="2"/>
<sequence>MSEKNCIFIGGKQIGVNCLRKVLEAGVRPQLVVANMDDKGETLWHESLVKISKEAGLNTITGQKLRDTDVVDQIRKLEPEIIFCIGGMQIVPKEVLDIPKIGTINIHPALLPKYRGRYSTVHAIFNGDKYTGVTLHFMDEGLDSGPIILQQKFPIDKDDTAREVYDKFTNVGTALFEKFLSVWLSGKPIKSRPQDEKKATYYPKGLPNNGEIDWSWPGKKIYDFIRAMTFEPFGPAGFQLGNKKMVIIDESHINRDKK</sequence>
<accession>A0A1G2MLA0</accession>
<evidence type="ECO:0000313" key="7">
    <source>
        <dbReference type="EMBL" id="OHA24618.1"/>
    </source>
</evidence>
<dbReference type="Pfam" id="PF02911">
    <property type="entry name" value="Formyl_trans_C"/>
    <property type="match status" value="1"/>
</dbReference>
<dbReference type="SUPFAM" id="SSF50486">
    <property type="entry name" value="FMT C-terminal domain-like"/>
    <property type="match status" value="1"/>
</dbReference>
<dbReference type="GO" id="GO:0005829">
    <property type="term" value="C:cytosol"/>
    <property type="evidence" value="ECO:0007669"/>
    <property type="project" value="TreeGrafter"/>
</dbReference>
<dbReference type="PANTHER" id="PTHR11138">
    <property type="entry name" value="METHIONYL-TRNA FORMYLTRANSFERASE"/>
    <property type="match status" value="1"/>
</dbReference>
<gene>
    <name evidence="7" type="ORF">A3C72_01835</name>
</gene>
<reference evidence="7 8" key="1">
    <citation type="journal article" date="2016" name="Nat. Commun.">
        <title>Thousands of microbial genomes shed light on interconnected biogeochemical processes in an aquifer system.</title>
        <authorList>
            <person name="Anantharaman K."/>
            <person name="Brown C.T."/>
            <person name="Hug L.A."/>
            <person name="Sharon I."/>
            <person name="Castelle C.J."/>
            <person name="Probst A.J."/>
            <person name="Thomas B.C."/>
            <person name="Singh A."/>
            <person name="Wilkins M.J."/>
            <person name="Karaoz U."/>
            <person name="Brodie E.L."/>
            <person name="Williams K.H."/>
            <person name="Hubbard S.S."/>
            <person name="Banfield J.F."/>
        </authorList>
    </citation>
    <scope>NUCLEOTIDE SEQUENCE [LARGE SCALE GENOMIC DNA]</scope>
</reference>
<evidence type="ECO:0000256" key="1">
    <source>
        <dbReference type="ARBA" id="ARBA00010699"/>
    </source>
</evidence>
<keyword evidence="3" id="KW-0808">Transferase</keyword>